<dbReference type="Pfam" id="PF10718">
    <property type="entry name" value="Ycf34"/>
    <property type="match status" value="1"/>
</dbReference>
<organism evidence="1 2">
    <name type="scientific">Leptolyngbya foveolarum</name>
    <dbReference type="NCBI Taxonomy" id="47253"/>
    <lineage>
        <taxon>Bacteria</taxon>
        <taxon>Bacillati</taxon>
        <taxon>Cyanobacteriota</taxon>
        <taxon>Cyanophyceae</taxon>
        <taxon>Leptolyngbyales</taxon>
        <taxon>Leptolyngbyaceae</taxon>
        <taxon>Leptolyngbya group</taxon>
        <taxon>Leptolyngbya</taxon>
    </lineage>
</organism>
<reference evidence="1 2" key="2">
    <citation type="submission" date="2018-06" db="EMBL/GenBank/DDBJ databases">
        <title>Metagenomic assembly of (sub)arctic Cyanobacteria and their associated microbiome from non-axenic cultures.</title>
        <authorList>
            <person name="Baurain D."/>
        </authorList>
    </citation>
    <scope>NUCLEOTIDE SEQUENCE [LARGE SCALE GENOMIC DNA]</scope>
    <source>
        <strain evidence="1">ULC129bin1</strain>
    </source>
</reference>
<dbReference type="EMBL" id="QBMC01000063">
    <property type="protein sequence ID" value="PZO17813.1"/>
    <property type="molecule type" value="Genomic_DNA"/>
</dbReference>
<evidence type="ECO:0000313" key="2">
    <source>
        <dbReference type="Proteomes" id="UP000249354"/>
    </source>
</evidence>
<proteinExistence type="predicted"/>
<accession>A0A2W4UA86</accession>
<reference evidence="2" key="1">
    <citation type="submission" date="2018-04" db="EMBL/GenBank/DDBJ databases">
        <authorList>
            <person name="Cornet L."/>
        </authorList>
    </citation>
    <scope>NUCLEOTIDE SEQUENCE [LARGE SCALE GENOMIC DNA]</scope>
</reference>
<gene>
    <name evidence="1" type="ORF">DCF25_10705</name>
</gene>
<protein>
    <recommendedName>
        <fullName evidence="3">Ycf34 family protein</fullName>
    </recommendedName>
</protein>
<dbReference type="InterPro" id="IPR019656">
    <property type="entry name" value="Uncharacterised_Ycf34"/>
</dbReference>
<evidence type="ECO:0000313" key="1">
    <source>
        <dbReference type="EMBL" id="PZO17813.1"/>
    </source>
</evidence>
<name>A0A2W4UA86_9CYAN</name>
<dbReference type="Proteomes" id="UP000249354">
    <property type="component" value="Unassembled WGS sequence"/>
</dbReference>
<sequence>MCICVNCHYVDSCITYHAVETNHLQPHLTEAPLFEPDNPTINANITLPKVEVQGDTITQQAEFGFEYDVVGCNSFKSEIGKWAKLRPGEAVPT</sequence>
<evidence type="ECO:0008006" key="3">
    <source>
        <dbReference type="Google" id="ProtNLM"/>
    </source>
</evidence>
<comment type="caution">
    <text evidence="1">The sequence shown here is derived from an EMBL/GenBank/DDBJ whole genome shotgun (WGS) entry which is preliminary data.</text>
</comment>
<dbReference type="AlphaFoldDB" id="A0A2W4UA86"/>